<name>A0A644Z091_9ZZZZ</name>
<dbReference type="GO" id="GO:0004252">
    <property type="term" value="F:serine-type endopeptidase activity"/>
    <property type="evidence" value="ECO:0007669"/>
    <property type="project" value="UniProtKB-EC"/>
</dbReference>
<dbReference type="PANTHER" id="PTHR42881">
    <property type="entry name" value="PROLYL ENDOPEPTIDASE"/>
    <property type="match status" value="1"/>
</dbReference>
<proteinExistence type="predicted"/>
<dbReference type="Pfam" id="PF00326">
    <property type="entry name" value="Peptidase_S9"/>
    <property type="match status" value="1"/>
</dbReference>
<dbReference type="AlphaFoldDB" id="A0A644Z091"/>
<protein>
    <recommendedName>
        <fullName evidence="2">prolyl oligopeptidase</fullName>
        <ecNumber evidence="2">3.4.21.26</ecNumber>
    </recommendedName>
</protein>
<dbReference type="Gene3D" id="3.40.50.1820">
    <property type="entry name" value="alpha/beta hydrolase"/>
    <property type="match status" value="1"/>
</dbReference>
<feature type="domain" description="Peptidase S9 prolyl oligopeptidase catalytic" evidence="3">
    <location>
        <begin position="5"/>
        <end position="177"/>
    </location>
</feature>
<gene>
    <name evidence="4" type="ORF">SDC9_80628</name>
</gene>
<dbReference type="GO" id="GO:0070012">
    <property type="term" value="F:oligopeptidase activity"/>
    <property type="evidence" value="ECO:0007669"/>
    <property type="project" value="TreeGrafter"/>
</dbReference>
<keyword evidence="4" id="KW-0378">Hydrolase</keyword>
<dbReference type="GO" id="GO:0006508">
    <property type="term" value="P:proteolysis"/>
    <property type="evidence" value="ECO:0007669"/>
    <property type="project" value="InterPro"/>
</dbReference>
<evidence type="ECO:0000256" key="1">
    <source>
        <dbReference type="ARBA" id="ARBA00001070"/>
    </source>
</evidence>
<evidence type="ECO:0000313" key="4">
    <source>
        <dbReference type="EMBL" id="MPM34047.1"/>
    </source>
</evidence>
<sequence>MKADKPNTWKDFISCTEYLIRAKYTSAQKIIGEGTSAGGILIGRAITERPDLFAVAINIVGMTQTLRNEVTANGDNQIPEIGSVKNKDDIAALIEMDVQSKIKKGVKYPAVLTITGINDSRVVPWMPAKFTAALQANSTSGKPVFLSVNYKAGHGANDIKDYQKLLADMFSFALWQTGP</sequence>
<comment type="catalytic activity">
    <reaction evidence="1">
        <text>Hydrolysis of Pro-|-Xaa &gt;&gt; Ala-|-Xaa in oligopeptides.</text>
        <dbReference type="EC" id="3.4.21.26"/>
    </reaction>
</comment>
<dbReference type="InterPro" id="IPR029058">
    <property type="entry name" value="AB_hydrolase_fold"/>
</dbReference>
<dbReference type="EC" id="3.4.21.26" evidence="2"/>
<dbReference type="SUPFAM" id="SSF53474">
    <property type="entry name" value="alpha/beta-Hydrolases"/>
    <property type="match status" value="1"/>
</dbReference>
<evidence type="ECO:0000256" key="2">
    <source>
        <dbReference type="ARBA" id="ARBA00011897"/>
    </source>
</evidence>
<dbReference type="InterPro" id="IPR002470">
    <property type="entry name" value="Peptidase_S9A"/>
</dbReference>
<dbReference type="InterPro" id="IPR051167">
    <property type="entry name" value="Prolyl_oligopep/macrocyclase"/>
</dbReference>
<dbReference type="PRINTS" id="PR00862">
    <property type="entry name" value="PROLIGOPTASE"/>
</dbReference>
<evidence type="ECO:0000259" key="3">
    <source>
        <dbReference type="Pfam" id="PF00326"/>
    </source>
</evidence>
<reference evidence="4" key="1">
    <citation type="submission" date="2019-08" db="EMBL/GenBank/DDBJ databases">
        <authorList>
            <person name="Kucharzyk K."/>
            <person name="Murdoch R.W."/>
            <person name="Higgins S."/>
            <person name="Loffler F."/>
        </authorList>
    </citation>
    <scope>NUCLEOTIDE SEQUENCE</scope>
</reference>
<dbReference type="GO" id="GO:0005829">
    <property type="term" value="C:cytosol"/>
    <property type="evidence" value="ECO:0007669"/>
    <property type="project" value="TreeGrafter"/>
</dbReference>
<dbReference type="PANTHER" id="PTHR42881:SF2">
    <property type="entry name" value="PROLYL ENDOPEPTIDASE"/>
    <property type="match status" value="1"/>
</dbReference>
<dbReference type="EMBL" id="VSSQ01006852">
    <property type="protein sequence ID" value="MPM34047.1"/>
    <property type="molecule type" value="Genomic_DNA"/>
</dbReference>
<comment type="caution">
    <text evidence="4">The sequence shown here is derived from an EMBL/GenBank/DDBJ whole genome shotgun (WGS) entry which is preliminary data.</text>
</comment>
<accession>A0A644Z091</accession>
<organism evidence="4">
    <name type="scientific">bioreactor metagenome</name>
    <dbReference type="NCBI Taxonomy" id="1076179"/>
    <lineage>
        <taxon>unclassified sequences</taxon>
        <taxon>metagenomes</taxon>
        <taxon>ecological metagenomes</taxon>
    </lineage>
</organism>
<dbReference type="InterPro" id="IPR001375">
    <property type="entry name" value="Peptidase_S9_cat"/>
</dbReference>